<reference evidence="8 9" key="1">
    <citation type="submission" date="2019-03" db="EMBL/GenBank/DDBJ databases">
        <authorList>
            <person name="Kim M.K.M."/>
        </authorList>
    </citation>
    <scope>NUCLEOTIDE SEQUENCE [LARGE SCALE GENOMIC DNA]</scope>
    <source>
        <strain evidence="8 9">18JY15-6</strain>
    </source>
</reference>
<dbReference type="SMART" id="SM00448">
    <property type="entry name" value="REC"/>
    <property type="match status" value="1"/>
</dbReference>
<gene>
    <name evidence="8" type="ORF">EPD65_04380</name>
</gene>
<dbReference type="CDD" id="cd00383">
    <property type="entry name" value="trans_reg_C"/>
    <property type="match status" value="1"/>
</dbReference>
<dbReference type="GO" id="GO:0000156">
    <property type="term" value="F:phosphorelay response regulator activity"/>
    <property type="evidence" value="ECO:0007669"/>
    <property type="project" value="TreeGrafter"/>
</dbReference>
<dbReference type="Gene3D" id="6.10.250.690">
    <property type="match status" value="1"/>
</dbReference>
<dbReference type="AlphaFoldDB" id="A0A4R1CHJ9"/>
<dbReference type="GO" id="GO:0000976">
    <property type="term" value="F:transcription cis-regulatory region binding"/>
    <property type="evidence" value="ECO:0007669"/>
    <property type="project" value="TreeGrafter"/>
</dbReference>
<proteinExistence type="predicted"/>
<keyword evidence="2" id="KW-0902">Two-component regulatory system</keyword>
<evidence type="ECO:0000256" key="1">
    <source>
        <dbReference type="ARBA" id="ARBA00022553"/>
    </source>
</evidence>
<dbReference type="Gene3D" id="1.10.10.10">
    <property type="entry name" value="Winged helix-like DNA-binding domain superfamily/Winged helix DNA-binding domain"/>
    <property type="match status" value="1"/>
</dbReference>
<feature type="DNA-binding region" description="OmpR/PhoB-type" evidence="5">
    <location>
        <begin position="134"/>
        <end position="232"/>
    </location>
</feature>
<dbReference type="Gene3D" id="3.40.50.2300">
    <property type="match status" value="1"/>
</dbReference>
<evidence type="ECO:0000313" key="9">
    <source>
        <dbReference type="Proteomes" id="UP000295453"/>
    </source>
</evidence>
<protein>
    <submittedName>
        <fullName evidence="8">Response regulator transcription factor</fullName>
    </submittedName>
</protein>
<name>A0A4R1CHJ9_9ACTN</name>
<comment type="caution">
    <text evidence="8">The sequence shown here is derived from an EMBL/GenBank/DDBJ whole genome shotgun (WGS) entry which is preliminary data.</text>
</comment>
<evidence type="ECO:0000313" key="8">
    <source>
        <dbReference type="EMBL" id="TCJ30441.1"/>
    </source>
</evidence>
<dbReference type="GO" id="GO:0005829">
    <property type="term" value="C:cytosol"/>
    <property type="evidence" value="ECO:0007669"/>
    <property type="project" value="TreeGrafter"/>
</dbReference>
<dbReference type="GO" id="GO:0032993">
    <property type="term" value="C:protein-DNA complex"/>
    <property type="evidence" value="ECO:0007669"/>
    <property type="project" value="TreeGrafter"/>
</dbReference>
<dbReference type="SUPFAM" id="SSF52172">
    <property type="entry name" value="CheY-like"/>
    <property type="match status" value="1"/>
</dbReference>
<evidence type="ECO:0000256" key="2">
    <source>
        <dbReference type="ARBA" id="ARBA00023012"/>
    </source>
</evidence>
<evidence type="ECO:0000259" key="6">
    <source>
        <dbReference type="PROSITE" id="PS50110"/>
    </source>
</evidence>
<dbReference type="Proteomes" id="UP000295453">
    <property type="component" value="Unassembled WGS sequence"/>
</dbReference>
<dbReference type="PANTHER" id="PTHR48111:SF40">
    <property type="entry name" value="PHOSPHATE REGULON TRANSCRIPTIONAL REGULATORY PROTEIN PHOB"/>
    <property type="match status" value="1"/>
</dbReference>
<dbReference type="PROSITE" id="PS51755">
    <property type="entry name" value="OMPR_PHOB"/>
    <property type="match status" value="1"/>
</dbReference>
<dbReference type="PANTHER" id="PTHR48111">
    <property type="entry name" value="REGULATOR OF RPOS"/>
    <property type="match status" value="1"/>
</dbReference>
<evidence type="ECO:0000256" key="5">
    <source>
        <dbReference type="PROSITE-ProRule" id="PRU01091"/>
    </source>
</evidence>
<evidence type="ECO:0000256" key="4">
    <source>
        <dbReference type="PROSITE-ProRule" id="PRU00169"/>
    </source>
</evidence>
<evidence type="ECO:0000256" key="3">
    <source>
        <dbReference type="ARBA" id="ARBA00023125"/>
    </source>
</evidence>
<dbReference type="InterPro" id="IPR001867">
    <property type="entry name" value="OmpR/PhoB-type_DNA-bd"/>
</dbReference>
<dbReference type="InterPro" id="IPR001789">
    <property type="entry name" value="Sig_transdc_resp-reg_receiver"/>
</dbReference>
<keyword evidence="9" id="KW-1185">Reference proteome</keyword>
<dbReference type="SUPFAM" id="SSF46894">
    <property type="entry name" value="C-terminal effector domain of the bipartite response regulators"/>
    <property type="match status" value="1"/>
</dbReference>
<feature type="modified residue" description="4-aspartylphosphate" evidence="4">
    <location>
        <position position="57"/>
    </location>
</feature>
<dbReference type="OrthoDB" id="5511894at2"/>
<dbReference type="SMART" id="SM00862">
    <property type="entry name" value="Trans_reg_C"/>
    <property type="match status" value="1"/>
</dbReference>
<dbReference type="InterPro" id="IPR036388">
    <property type="entry name" value="WH-like_DNA-bd_sf"/>
</dbReference>
<dbReference type="GO" id="GO:0006355">
    <property type="term" value="P:regulation of DNA-templated transcription"/>
    <property type="evidence" value="ECO:0007669"/>
    <property type="project" value="InterPro"/>
</dbReference>
<dbReference type="Pfam" id="PF00072">
    <property type="entry name" value="Response_reg"/>
    <property type="match status" value="1"/>
</dbReference>
<keyword evidence="1 4" id="KW-0597">Phosphoprotein</keyword>
<dbReference type="InterPro" id="IPR011006">
    <property type="entry name" value="CheY-like_superfamily"/>
</dbReference>
<accession>A0A4R1CHJ9</accession>
<keyword evidence="3 5" id="KW-0238">DNA-binding</keyword>
<evidence type="ECO:0000259" key="7">
    <source>
        <dbReference type="PROSITE" id="PS51755"/>
    </source>
</evidence>
<dbReference type="InterPro" id="IPR016032">
    <property type="entry name" value="Sig_transdc_resp-reg_C-effctor"/>
</dbReference>
<dbReference type="PROSITE" id="PS50110">
    <property type="entry name" value="RESPONSE_REGULATORY"/>
    <property type="match status" value="1"/>
</dbReference>
<feature type="domain" description="Response regulatory" evidence="6">
    <location>
        <begin position="8"/>
        <end position="122"/>
    </location>
</feature>
<dbReference type="Pfam" id="PF00486">
    <property type="entry name" value="Trans_reg_C"/>
    <property type="match status" value="1"/>
</dbReference>
<sequence>MLLPVPARLLVMEDDDDVAGPLLRALTREGHEVERVATGSAGLKRVADGDIDLVLLDLGLPDMDGLEVCRLLRSGGYDGGVLMLTARSSELDRVDGLDVGADDYLAKPFGLAELQARTRALLRRTTRAAVVPAAPALEIEGLRIDRDARRAWVGALEIVLTEKEFDLLAELCARRGTVVTREALMDAVWDENWFGSTKTLDVTMARLRQKLEAHGLPGLITTVRGVGFRLDGIA</sequence>
<organism evidence="8 9">
    <name type="scientific">Nocardioides jejuensis</name>
    <dbReference type="NCBI Taxonomy" id="2502782"/>
    <lineage>
        <taxon>Bacteria</taxon>
        <taxon>Bacillati</taxon>
        <taxon>Actinomycetota</taxon>
        <taxon>Actinomycetes</taxon>
        <taxon>Propionibacteriales</taxon>
        <taxon>Nocardioidaceae</taxon>
        <taxon>Nocardioides</taxon>
    </lineage>
</organism>
<dbReference type="RefSeq" id="WP_131581941.1">
    <property type="nucleotide sequence ID" value="NZ_SJZJ01000004.1"/>
</dbReference>
<dbReference type="EMBL" id="SJZJ01000004">
    <property type="protein sequence ID" value="TCJ30441.1"/>
    <property type="molecule type" value="Genomic_DNA"/>
</dbReference>
<feature type="domain" description="OmpR/PhoB-type" evidence="7">
    <location>
        <begin position="134"/>
        <end position="232"/>
    </location>
</feature>
<dbReference type="InterPro" id="IPR039420">
    <property type="entry name" value="WalR-like"/>
</dbReference>